<reference evidence="3" key="1">
    <citation type="journal article" date="2016" name="Genome Announc.">
        <title>Draft Genome Sequences of Five Rapidly Growing Mycobacterium Species, M. thermoresistibile, M. fortuitum subsp. acetamidolyticum, M. canariasense, M. brisbanense, and M. novocastrense.</title>
        <authorList>
            <person name="Katahira K."/>
            <person name="Ogura Y."/>
            <person name="Gotoh Y."/>
            <person name="Hayashi T."/>
        </authorList>
    </citation>
    <scope>NUCLEOTIDE SEQUENCE [LARGE SCALE GENOMIC DNA]</scope>
    <source>
        <strain evidence="3">JCM15654</strain>
    </source>
</reference>
<keyword evidence="1" id="KW-1133">Transmembrane helix</keyword>
<feature type="transmembrane region" description="Helical" evidence="1">
    <location>
        <begin position="218"/>
        <end position="241"/>
    </location>
</feature>
<evidence type="ECO:0000313" key="3">
    <source>
        <dbReference type="Proteomes" id="UP000069620"/>
    </source>
</evidence>
<protein>
    <recommendedName>
        <fullName evidence="4">DUF4239 domain-containing protein</fullName>
    </recommendedName>
</protein>
<sequence length="300" mass="32552">MASFLRALAMFALLCGSTATGLLLRCQLLGDSTEKAGADSTNLVISFLVTITAIVIGLLINSTKSFIDATEHRWAVFAGQLLQLDQSLRNYGPESEPTRRQLQSFTAGGIANFWRADTIPAGVSYPDVRRLSRDDAKQVLTELLSRIELGIIRLAPADPLHERLAGDCFDQLKELARARWSLLLAPQSSLPPAFLRALISWLMMIFACFGMRTPADPFVVIMVVLAAITLSSMIFAIIDIVDPYKGLYNISSKNMHQALDAMLGRQPGNTGIAPGTINGRTSDQPGLSLLADAESCSTPR</sequence>
<evidence type="ECO:0008006" key="4">
    <source>
        <dbReference type="Google" id="ProtNLM"/>
    </source>
</evidence>
<evidence type="ECO:0000256" key="1">
    <source>
        <dbReference type="SAM" id="Phobius"/>
    </source>
</evidence>
<dbReference type="STRING" id="146020.RMCB_5904"/>
<feature type="transmembrane region" description="Helical" evidence="1">
    <location>
        <begin position="193"/>
        <end position="212"/>
    </location>
</feature>
<accession>A0A100W563</accession>
<dbReference type="Pfam" id="PF14023">
    <property type="entry name" value="Bestrophin-like"/>
    <property type="match status" value="1"/>
</dbReference>
<organism evidence="2 3">
    <name type="scientific">Mycolicibacterium brisbanense</name>
    <dbReference type="NCBI Taxonomy" id="146020"/>
    <lineage>
        <taxon>Bacteria</taxon>
        <taxon>Bacillati</taxon>
        <taxon>Actinomycetota</taxon>
        <taxon>Actinomycetes</taxon>
        <taxon>Mycobacteriales</taxon>
        <taxon>Mycobacteriaceae</taxon>
        <taxon>Mycolicibacterium</taxon>
    </lineage>
</organism>
<dbReference type="OrthoDB" id="4760162at2"/>
<dbReference type="AlphaFoldDB" id="A0A100W563"/>
<reference evidence="3" key="2">
    <citation type="submission" date="2016-02" db="EMBL/GenBank/DDBJ databases">
        <title>Draft genome sequence of five rapidly growing Mycobacterium species.</title>
        <authorList>
            <person name="Katahira K."/>
            <person name="Gotou Y."/>
            <person name="Iida K."/>
            <person name="Ogura Y."/>
            <person name="Hayashi T."/>
        </authorList>
    </citation>
    <scope>NUCLEOTIDE SEQUENCE [LARGE SCALE GENOMIC DNA]</scope>
    <source>
        <strain evidence="3">JCM15654</strain>
    </source>
</reference>
<name>A0A100W563_9MYCO</name>
<dbReference type="InterPro" id="IPR025333">
    <property type="entry name" value="DUF4239"/>
</dbReference>
<dbReference type="RefSeq" id="WP_062831588.1">
    <property type="nucleotide sequence ID" value="NZ_BCSX01000051.1"/>
</dbReference>
<keyword evidence="1" id="KW-0472">Membrane</keyword>
<comment type="caution">
    <text evidence="2">The sequence shown here is derived from an EMBL/GenBank/DDBJ whole genome shotgun (WGS) entry which is preliminary data.</text>
</comment>
<keyword evidence="1" id="KW-0812">Transmembrane</keyword>
<gene>
    <name evidence="2" type="ORF">RMCB_5904</name>
</gene>
<keyword evidence="3" id="KW-1185">Reference proteome</keyword>
<feature type="transmembrane region" description="Helical" evidence="1">
    <location>
        <begin position="43"/>
        <end position="60"/>
    </location>
</feature>
<proteinExistence type="predicted"/>
<evidence type="ECO:0000313" key="2">
    <source>
        <dbReference type="EMBL" id="GAS91808.1"/>
    </source>
</evidence>
<dbReference type="Proteomes" id="UP000069620">
    <property type="component" value="Unassembled WGS sequence"/>
</dbReference>
<dbReference type="EMBL" id="BCSX01000051">
    <property type="protein sequence ID" value="GAS91808.1"/>
    <property type="molecule type" value="Genomic_DNA"/>
</dbReference>